<evidence type="ECO:0000256" key="1">
    <source>
        <dbReference type="ARBA" id="ARBA00010835"/>
    </source>
</evidence>
<dbReference type="GO" id="GO:0003747">
    <property type="term" value="F:translation release factor activity"/>
    <property type="evidence" value="ECO:0007669"/>
    <property type="project" value="InterPro"/>
</dbReference>
<evidence type="ECO:0000313" key="3">
    <source>
        <dbReference type="EMBL" id="SMO65696.1"/>
    </source>
</evidence>
<dbReference type="GO" id="GO:0043022">
    <property type="term" value="F:ribosome binding"/>
    <property type="evidence" value="ECO:0007669"/>
    <property type="project" value="TreeGrafter"/>
</dbReference>
<keyword evidence="4" id="KW-1185">Reference proteome</keyword>
<sequence length="131" mass="14863">MALAKELIYQTSRSCGKGGQNVNKVASKVEVGFNILLSNLFNPEQKEVLLTKLQSLITNDNLIKVVCEKDRSQLLNKQKAIEKLAHLLEKSLKIKKQRKATNPSKASVEKRLKEKQARAYIKINRGRSFLE</sequence>
<dbReference type="PANTHER" id="PTHR47814">
    <property type="entry name" value="PEPTIDYL-TRNA HYDROLASE ARFB"/>
    <property type="match status" value="1"/>
</dbReference>
<accession>A0A521D1X5</accession>
<feature type="domain" description="Prokaryotic-type class I peptide chain release factors" evidence="2">
    <location>
        <begin position="13"/>
        <end position="29"/>
    </location>
</feature>
<evidence type="ECO:0000259" key="2">
    <source>
        <dbReference type="PROSITE" id="PS00745"/>
    </source>
</evidence>
<dbReference type="AlphaFoldDB" id="A0A521D1X5"/>
<dbReference type="InterPro" id="IPR045853">
    <property type="entry name" value="Pep_chain_release_fac_I_sf"/>
</dbReference>
<protein>
    <submittedName>
        <fullName evidence="3">Ribosome-associated protein</fullName>
    </submittedName>
</protein>
<gene>
    <name evidence="3" type="ORF">SAMN06265350_105148</name>
</gene>
<dbReference type="PROSITE" id="PS00745">
    <property type="entry name" value="RF_PROK_I"/>
    <property type="match status" value="1"/>
</dbReference>
<dbReference type="PANTHER" id="PTHR47814:SF1">
    <property type="entry name" value="PEPTIDYL-TRNA HYDROLASE ARFB"/>
    <property type="match status" value="1"/>
</dbReference>
<dbReference type="Gene3D" id="3.30.160.20">
    <property type="match status" value="1"/>
</dbReference>
<proteinExistence type="inferred from homology"/>
<comment type="similarity">
    <text evidence="1">Belongs to the prokaryotic/mitochondrial release factor family.</text>
</comment>
<reference evidence="3 4" key="1">
    <citation type="submission" date="2017-05" db="EMBL/GenBank/DDBJ databases">
        <authorList>
            <person name="Varghese N."/>
            <person name="Submissions S."/>
        </authorList>
    </citation>
    <scope>NUCLEOTIDE SEQUENCE [LARGE SCALE GENOMIC DNA]</scope>
    <source>
        <strain evidence="3 4">DSM 21342</strain>
    </source>
</reference>
<dbReference type="Pfam" id="PF00472">
    <property type="entry name" value="RF-1"/>
    <property type="match status" value="1"/>
</dbReference>
<dbReference type="GO" id="GO:0072344">
    <property type="term" value="P:rescue of stalled ribosome"/>
    <property type="evidence" value="ECO:0007669"/>
    <property type="project" value="TreeGrafter"/>
</dbReference>
<dbReference type="Proteomes" id="UP000315971">
    <property type="component" value="Unassembled WGS sequence"/>
</dbReference>
<evidence type="ECO:0000313" key="4">
    <source>
        <dbReference type="Proteomes" id="UP000315971"/>
    </source>
</evidence>
<name>A0A521D1X5_9SPHI</name>
<dbReference type="InterPro" id="IPR000352">
    <property type="entry name" value="Pep_chain_release_fac_I"/>
</dbReference>
<dbReference type="EMBL" id="FXSZ01000005">
    <property type="protein sequence ID" value="SMO65696.1"/>
    <property type="molecule type" value="Genomic_DNA"/>
</dbReference>
<organism evidence="3 4">
    <name type="scientific">Solitalea koreensis</name>
    <dbReference type="NCBI Taxonomy" id="543615"/>
    <lineage>
        <taxon>Bacteria</taxon>
        <taxon>Pseudomonadati</taxon>
        <taxon>Bacteroidota</taxon>
        <taxon>Sphingobacteriia</taxon>
        <taxon>Sphingobacteriales</taxon>
        <taxon>Sphingobacteriaceae</taxon>
        <taxon>Solitalea</taxon>
    </lineage>
</organism>
<dbReference type="GO" id="GO:0004045">
    <property type="term" value="F:peptidyl-tRNA hydrolase activity"/>
    <property type="evidence" value="ECO:0007669"/>
    <property type="project" value="TreeGrafter"/>
</dbReference>
<dbReference type="NCBIfam" id="NF006718">
    <property type="entry name" value="PRK09256.1"/>
    <property type="match status" value="1"/>
</dbReference>
<dbReference type="SUPFAM" id="SSF75620">
    <property type="entry name" value="Release factor"/>
    <property type="match status" value="1"/>
</dbReference>